<dbReference type="EMBL" id="MU394417">
    <property type="protein sequence ID" value="KAI6080886.1"/>
    <property type="molecule type" value="Genomic_DNA"/>
</dbReference>
<evidence type="ECO:0000313" key="2">
    <source>
        <dbReference type="Proteomes" id="UP001497680"/>
    </source>
</evidence>
<keyword evidence="2" id="KW-1185">Reference proteome</keyword>
<evidence type="ECO:0000313" key="1">
    <source>
        <dbReference type="EMBL" id="KAI6080886.1"/>
    </source>
</evidence>
<organism evidence="1 2">
    <name type="scientific">Hypoxylon rubiginosum</name>
    <dbReference type="NCBI Taxonomy" id="110542"/>
    <lineage>
        <taxon>Eukaryota</taxon>
        <taxon>Fungi</taxon>
        <taxon>Dikarya</taxon>
        <taxon>Ascomycota</taxon>
        <taxon>Pezizomycotina</taxon>
        <taxon>Sordariomycetes</taxon>
        <taxon>Xylariomycetidae</taxon>
        <taxon>Xylariales</taxon>
        <taxon>Hypoxylaceae</taxon>
        <taxon>Hypoxylon</taxon>
    </lineage>
</organism>
<proteinExistence type="predicted"/>
<reference evidence="1 2" key="1">
    <citation type="journal article" date="2022" name="New Phytol.">
        <title>Ecological generalism drives hyperdiversity of secondary metabolite gene clusters in xylarialean endophytes.</title>
        <authorList>
            <person name="Franco M.E.E."/>
            <person name="Wisecaver J.H."/>
            <person name="Arnold A.E."/>
            <person name="Ju Y.M."/>
            <person name="Slot J.C."/>
            <person name="Ahrendt S."/>
            <person name="Moore L.P."/>
            <person name="Eastman K.E."/>
            <person name="Scott K."/>
            <person name="Konkel Z."/>
            <person name="Mondo S.J."/>
            <person name="Kuo A."/>
            <person name="Hayes R.D."/>
            <person name="Haridas S."/>
            <person name="Andreopoulos B."/>
            <person name="Riley R."/>
            <person name="LaButti K."/>
            <person name="Pangilinan J."/>
            <person name="Lipzen A."/>
            <person name="Amirebrahimi M."/>
            <person name="Yan J."/>
            <person name="Adam C."/>
            <person name="Keymanesh K."/>
            <person name="Ng V."/>
            <person name="Louie K."/>
            <person name="Northen T."/>
            <person name="Drula E."/>
            <person name="Henrissat B."/>
            <person name="Hsieh H.M."/>
            <person name="Youens-Clark K."/>
            <person name="Lutzoni F."/>
            <person name="Miadlikowska J."/>
            <person name="Eastwood D.C."/>
            <person name="Hamelin R.C."/>
            <person name="Grigoriev I.V."/>
            <person name="U'Ren J.M."/>
        </authorList>
    </citation>
    <scope>NUCLEOTIDE SEQUENCE [LARGE SCALE GENOMIC DNA]</scope>
    <source>
        <strain evidence="1 2">ER1909</strain>
    </source>
</reference>
<sequence>MRDSYHWQRHLEALRDLTMLAWTTLHVGLGPLWYCRLHTVVNAHGQVAYRRGSVIGWLPGKIMPENTAKSDDRLLDVVRRDIEGEPVICQIDCRDSNNDLDSYIITATRPLII</sequence>
<dbReference type="Proteomes" id="UP001497680">
    <property type="component" value="Unassembled WGS sequence"/>
</dbReference>
<accession>A0ACC0CKI5</accession>
<comment type="caution">
    <text evidence="1">The sequence shown here is derived from an EMBL/GenBank/DDBJ whole genome shotgun (WGS) entry which is preliminary data.</text>
</comment>
<protein>
    <submittedName>
        <fullName evidence="1">Uncharacterized protein</fullName>
    </submittedName>
</protein>
<name>A0ACC0CKI5_9PEZI</name>
<gene>
    <name evidence="1" type="ORF">F4821DRAFT_41911</name>
</gene>